<feature type="transmembrane region" description="Helical" evidence="7">
    <location>
        <begin position="282"/>
        <end position="301"/>
    </location>
</feature>
<dbReference type="RefSeq" id="WP_157736370.1">
    <property type="nucleotide sequence ID" value="NZ_CP018632.1"/>
</dbReference>
<evidence type="ECO:0000313" key="8">
    <source>
        <dbReference type="EMBL" id="ASJ76139.1"/>
    </source>
</evidence>
<dbReference type="InterPro" id="IPR004776">
    <property type="entry name" value="Mem_transp_PIN-like"/>
</dbReference>
<keyword evidence="5 7" id="KW-1133">Transmembrane helix</keyword>
<protein>
    <recommendedName>
        <fullName evidence="10">Transporter YfdV</fullName>
    </recommendedName>
</protein>
<evidence type="ECO:0000256" key="6">
    <source>
        <dbReference type="ARBA" id="ARBA00023136"/>
    </source>
</evidence>
<dbReference type="Proteomes" id="UP000250079">
    <property type="component" value="Chromosome"/>
</dbReference>
<dbReference type="EMBL" id="CP018632">
    <property type="protein sequence ID" value="ASJ76139.1"/>
    <property type="molecule type" value="Genomic_DNA"/>
</dbReference>
<proteinExistence type="predicted"/>
<keyword evidence="4 7" id="KW-0812">Transmembrane</keyword>
<dbReference type="PANTHER" id="PTHR36838">
    <property type="entry name" value="AUXIN EFFLUX CARRIER FAMILY PROTEIN"/>
    <property type="match status" value="1"/>
</dbReference>
<accession>A0A2Z2NXY2</accession>
<feature type="transmembrane region" description="Helical" evidence="7">
    <location>
        <begin position="256"/>
        <end position="275"/>
    </location>
</feature>
<keyword evidence="3" id="KW-1003">Cell membrane</keyword>
<feature type="transmembrane region" description="Helical" evidence="7">
    <location>
        <begin position="37"/>
        <end position="56"/>
    </location>
</feature>
<evidence type="ECO:0000256" key="1">
    <source>
        <dbReference type="ARBA" id="ARBA00004141"/>
    </source>
</evidence>
<dbReference type="KEGG" id="gai:IMCC3135_30450"/>
<evidence type="ECO:0000256" key="2">
    <source>
        <dbReference type="ARBA" id="ARBA00022448"/>
    </source>
</evidence>
<evidence type="ECO:0000256" key="3">
    <source>
        <dbReference type="ARBA" id="ARBA00022475"/>
    </source>
</evidence>
<keyword evidence="9" id="KW-1185">Reference proteome</keyword>
<dbReference type="GO" id="GO:0016020">
    <property type="term" value="C:membrane"/>
    <property type="evidence" value="ECO:0007669"/>
    <property type="project" value="UniProtKB-SubCell"/>
</dbReference>
<evidence type="ECO:0000313" key="9">
    <source>
        <dbReference type="Proteomes" id="UP000250079"/>
    </source>
</evidence>
<evidence type="ECO:0000256" key="5">
    <source>
        <dbReference type="ARBA" id="ARBA00022989"/>
    </source>
</evidence>
<dbReference type="Pfam" id="PF03547">
    <property type="entry name" value="Mem_trans"/>
    <property type="match status" value="1"/>
</dbReference>
<feature type="transmembrane region" description="Helical" evidence="7">
    <location>
        <begin position="169"/>
        <end position="187"/>
    </location>
</feature>
<reference evidence="8 9" key="1">
    <citation type="submission" date="2016-12" db="EMBL/GenBank/DDBJ databases">
        <authorList>
            <person name="Song W.-J."/>
            <person name="Kurnit D.M."/>
        </authorList>
    </citation>
    <scope>NUCLEOTIDE SEQUENCE [LARGE SCALE GENOMIC DNA]</scope>
    <source>
        <strain evidence="8 9">IMCC3135</strain>
    </source>
</reference>
<organism evidence="8 9">
    <name type="scientific">Granulosicoccus antarcticus IMCC3135</name>
    <dbReference type="NCBI Taxonomy" id="1192854"/>
    <lineage>
        <taxon>Bacteria</taxon>
        <taxon>Pseudomonadati</taxon>
        <taxon>Pseudomonadota</taxon>
        <taxon>Gammaproteobacteria</taxon>
        <taxon>Chromatiales</taxon>
        <taxon>Granulosicoccaceae</taxon>
        <taxon>Granulosicoccus</taxon>
    </lineage>
</organism>
<feature type="transmembrane region" description="Helical" evidence="7">
    <location>
        <begin position="126"/>
        <end position="148"/>
    </location>
</feature>
<feature type="transmembrane region" description="Helical" evidence="7">
    <location>
        <begin position="6"/>
        <end position="25"/>
    </location>
</feature>
<evidence type="ECO:0008006" key="10">
    <source>
        <dbReference type="Google" id="ProtNLM"/>
    </source>
</evidence>
<feature type="transmembrane region" description="Helical" evidence="7">
    <location>
        <begin position="199"/>
        <end position="221"/>
    </location>
</feature>
<dbReference type="PANTHER" id="PTHR36838:SF3">
    <property type="entry name" value="TRANSPORTER AUXIN EFFLUX CARRIER EC FAMILY"/>
    <property type="match status" value="1"/>
</dbReference>
<evidence type="ECO:0000256" key="7">
    <source>
        <dbReference type="SAM" id="Phobius"/>
    </source>
</evidence>
<feature type="transmembrane region" description="Helical" evidence="7">
    <location>
        <begin position="233"/>
        <end position="250"/>
    </location>
</feature>
<keyword evidence="2" id="KW-0813">Transport</keyword>
<gene>
    <name evidence="8" type="ORF">IMCC3135_30450</name>
</gene>
<evidence type="ECO:0000256" key="4">
    <source>
        <dbReference type="ARBA" id="ARBA00022692"/>
    </source>
</evidence>
<feature type="transmembrane region" description="Helical" evidence="7">
    <location>
        <begin position="68"/>
        <end position="86"/>
    </location>
</feature>
<keyword evidence="6 7" id="KW-0472">Membrane</keyword>
<sequence length="302" mass="32220">MNILTVLADPILPVFGIIAVGYAMGRAGRTSIAEARLINRISLTVFLPALLFDLLANAPIHEFNMAAVLLYTSVQAIIFTMGFLLARRVFQRPADESVLLAFCGIFANNAFYVLPISLLLYGESGVLPITTVLTMDTTVTFAGVMIALQLIKLGRVAPLEVVTTIGKTPLLYAIALGVIFSLARFEIPTPLQTFLDFNGVAAAPVALYALGVVMSTTTFVIDRSIVTFTLVKLLLFPAVIWAGLRLFGLMEGDGALFLLGSAGPAGTMAFSLALLHGVRTDAIVMIMIFTSVLTLFTLAALA</sequence>
<comment type="subcellular location">
    <subcellularLocation>
        <location evidence="1">Membrane</location>
        <topology evidence="1">Multi-pass membrane protein</topology>
    </subcellularLocation>
</comment>
<dbReference type="AlphaFoldDB" id="A0A2Z2NXY2"/>
<dbReference type="GO" id="GO:0055085">
    <property type="term" value="P:transmembrane transport"/>
    <property type="evidence" value="ECO:0007669"/>
    <property type="project" value="InterPro"/>
</dbReference>
<feature type="transmembrane region" description="Helical" evidence="7">
    <location>
        <begin position="98"/>
        <end position="120"/>
    </location>
</feature>
<name>A0A2Z2NXY2_9GAMM</name>
<dbReference type="OrthoDB" id="9810457at2"/>